<organism evidence="4 5">
    <name type="scientific">Methylomonas albis</name>
    <dbReference type="NCBI Taxonomy" id="1854563"/>
    <lineage>
        <taxon>Bacteria</taxon>
        <taxon>Pseudomonadati</taxon>
        <taxon>Pseudomonadota</taxon>
        <taxon>Gammaproteobacteria</taxon>
        <taxon>Methylococcales</taxon>
        <taxon>Methylococcaceae</taxon>
        <taxon>Methylomonas</taxon>
    </lineage>
</organism>
<evidence type="ECO:0000313" key="4">
    <source>
        <dbReference type="EMBL" id="MBD9355447.1"/>
    </source>
</evidence>
<gene>
    <name evidence="4" type="ORF">IE877_06070</name>
</gene>
<name>A0ABR9D0I3_9GAMM</name>
<dbReference type="PANTHER" id="PTHR10728">
    <property type="entry name" value="CYTOSOLIC PHOSPHOLIPASE A2"/>
    <property type="match status" value="1"/>
</dbReference>
<evidence type="ECO:0000256" key="1">
    <source>
        <dbReference type="ARBA" id="ARBA00023098"/>
    </source>
</evidence>
<feature type="chain" id="PRO_5045951239" evidence="2">
    <location>
        <begin position="20"/>
        <end position="502"/>
    </location>
</feature>
<reference evidence="4 5" key="1">
    <citation type="submission" date="2020-09" db="EMBL/GenBank/DDBJ databases">
        <title>Methylomonas albis sp. nov. and Methylomonas fluvii sp. nov.: Two cold-adapted methanotrophs from the River Elbe and an amended description of Methylovulum psychrotolerans strain Eb1.</title>
        <authorList>
            <person name="Bussmann I.K."/>
            <person name="Klings K.-W."/>
            <person name="Warnstedt J."/>
            <person name="Hoppert M."/>
            <person name="Saborowski A."/>
            <person name="Horn F."/>
            <person name="Liebner S."/>
        </authorList>
    </citation>
    <scope>NUCLEOTIDE SEQUENCE [LARGE SCALE GENOMIC DNA]</scope>
    <source>
        <strain evidence="4 5">EbA</strain>
    </source>
</reference>
<evidence type="ECO:0000259" key="3">
    <source>
        <dbReference type="Pfam" id="PF01734"/>
    </source>
</evidence>
<keyword evidence="2" id="KW-0732">Signal</keyword>
<dbReference type="Gene3D" id="3.40.1090.10">
    <property type="entry name" value="Cytosolic phospholipase A2 catalytic domain"/>
    <property type="match status" value="1"/>
</dbReference>
<dbReference type="SUPFAM" id="SSF52151">
    <property type="entry name" value="FabD/lysophospholipase-like"/>
    <property type="match status" value="1"/>
</dbReference>
<keyword evidence="1" id="KW-0443">Lipid metabolism</keyword>
<protein>
    <submittedName>
        <fullName evidence="4">Patatin-like phospholipase family protein</fullName>
    </submittedName>
</protein>
<comment type="caution">
    <text evidence="4">The sequence shown here is derived from an EMBL/GenBank/DDBJ whole genome shotgun (WGS) entry which is preliminary data.</text>
</comment>
<dbReference type="Pfam" id="PF01734">
    <property type="entry name" value="Patatin"/>
    <property type="match status" value="1"/>
</dbReference>
<dbReference type="EMBL" id="JACXSS010000001">
    <property type="protein sequence ID" value="MBD9355447.1"/>
    <property type="molecule type" value="Genomic_DNA"/>
</dbReference>
<evidence type="ECO:0000313" key="5">
    <source>
        <dbReference type="Proteomes" id="UP000652176"/>
    </source>
</evidence>
<dbReference type="InterPro" id="IPR002641">
    <property type="entry name" value="PNPLA_dom"/>
</dbReference>
<keyword evidence="5" id="KW-1185">Reference proteome</keyword>
<feature type="signal peptide" evidence="2">
    <location>
        <begin position="1"/>
        <end position="19"/>
    </location>
</feature>
<dbReference type="Proteomes" id="UP000652176">
    <property type="component" value="Unassembled WGS sequence"/>
</dbReference>
<sequence length="502" mass="56305">MKKSIALLVFIFISPICTADEISGDNLPGFYLVNTPNARLNNQQKYFSHEYQKINLRKNENDSEIRPKHLTGLALSGGGIRSSAYQLGILSGLYESKKNLLDIDYISSVSGGSWANGGYWAWASSDEEFFNCLFTAAINPKADCDAAVMLNSEQPFAILPAEGAKLKARKRQWKEYIESVYLPNCNVDAEDIKSTGIDSACARNYRTKPYVIINATHSVPTTEQGASEMNMPFQFTLDNIGTISDCHPDMKCKKGFFVNNISKDFAWVNNALFRKDKPENSLSAAMAASSGVVGAPVLLSYEYELFYQPRISLLGNWRGSNIKEIRKEIVLSDGGKSDNLGLVPLIERGVDLIVISYMGKDNDLNKNPWEDLDIAVKQVKNLLGCDVEKPGLDVDLSKNLIHESKYTCKNHNGKILHVKASYGNAKRFVEYLSSIGQSDLVNYLTVKDVENNKNENDRFPQTETMKQKYDDELIRSYYLMGRWVAKEYLSDIIKKTQENGTN</sequence>
<proteinExistence type="predicted"/>
<accession>A0ABR9D0I3</accession>
<dbReference type="PANTHER" id="PTHR10728:SF40">
    <property type="entry name" value="PATATIN FAMILY PROTEIN"/>
    <property type="match status" value="1"/>
</dbReference>
<dbReference type="InterPro" id="IPR016035">
    <property type="entry name" value="Acyl_Trfase/lysoPLipase"/>
</dbReference>
<evidence type="ECO:0000256" key="2">
    <source>
        <dbReference type="SAM" id="SignalP"/>
    </source>
</evidence>
<feature type="domain" description="PNPLA" evidence="3">
    <location>
        <begin position="73"/>
        <end position="131"/>
    </location>
</feature>
<dbReference type="RefSeq" id="WP_192373813.1">
    <property type="nucleotide sequence ID" value="NZ_CAJHIV010000001.1"/>
</dbReference>